<organism evidence="1 2">
    <name type="scientific">Protaetiibacter intestinalis</name>
    <dbReference type="NCBI Taxonomy" id="2419774"/>
    <lineage>
        <taxon>Bacteria</taxon>
        <taxon>Bacillati</taxon>
        <taxon>Actinomycetota</taxon>
        <taxon>Actinomycetes</taxon>
        <taxon>Micrococcales</taxon>
        <taxon>Microbacteriaceae</taxon>
        <taxon>Protaetiibacter</taxon>
    </lineage>
</organism>
<dbReference type="AlphaFoldDB" id="A0A387B482"/>
<dbReference type="Pfam" id="PF07366">
    <property type="entry name" value="SnoaL"/>
    <property type="match status" value="1"/>
</dbReference>
<reference evidence="2" key="1">
    <citation type="submission" date="2018-09" db="EMBL/GenBank/DDBJ databases">
        <title>Genome sequencing of strain 2DFWR-13.</title>
        <authorList>
            <person name="Heo J."/>
            <person name="Kim S.-J."/>
            <person name="Kwon S.-W."/>
        </authorList>
    </citation>
    <scope>NUCLEOTIDE SEQUENCE [LARGE SCALE GENOMIC DNA]</scope>
    <source>
        <strain evidence="2">2DFWR-13</strain>
    </source>
</reference>
<dbReference type="PANTHER" id="PTHR38436">
    <property type="entry name" value="POLYKETIDE CYCLASE SNOAL-LIKE DOMAIN"/>
    <property type="match status" value="1"/>
</dbReference>
<dbReference type="RefSeq" id="WP_120761574.1">
    <property type="nucleotide sequence ID" value="NZ_CP032630.1"/>
</dbReference>
<gene>
    <name evidence="1" type="ORF">D7I47_02470</name>
</gene>
<sequence length="165" mass="18086">MGDRDLLSDRSDLVVPESIQVDAGLAPERARHMVLVTQLLYTFWHTGDVAYLRQAVAPEFVDNTLPPGRPAGIDGVMVASRSFRAAVPDLTCGLEDVIIAGDKIAVRLRFRGTFSGRSGEVMGRGQAVDFTAFDIQHVGPERIIEDWHLEDNLTFLTQAGLIPRG</sequence>
<dbReference type="SUPFAM" id="SSF54427">
    <property type="entry name" value="NTF2-like"/>
    <property type="match status" value="1"/>
</dbReference>
<protein>
    <submittedName>
        <fullName evidence="1">Ester cyclase</fullName>
    </submittedName>
</protein>
<dbReference type="PANTHER" id="PTHR38436:SF1">
    <property type="entry name" value="ESTER CYCLASE"/>
    <property type="match status" value="1"/>
</dbReference>
<dbReference type="KEGG" id="lyd:D7I47_02470"/>
<dbReference type="EMBL" id="CP032630">
    <property type="protein sequence ID" value="AYF97223.1"/>
    <property type="molecule type" value="Genomic_DNA"/>
</dbReference>
<dbReference type="Gene3D" id="3.10.450.50">
    <property type="match status" value="1"/>
</dbReference>
<dbReference type="InterPro" id="IPR032710">
    <property type="entry name" value="NTF2-like_dom_sf"/>
</dbReference>
<evidence type="ECO:0000313" key="2">
    <source>
        <dbReference type="Proteomes" id="UP000278886"/>
    </source>
</evidence>
<keyword evidence="2" id="KW-1185">Reference proteome</keyword>
<dbReference type="GO" id="GO:0030638">
    <property type="term" value="P:polyketide metabolic process"/>
    <property type="evidence" value="ECO:0007669"/>
    <property type="project" value="InterPro"/>
</dbReference>
<accession>A0A387B482</accession>
<name>A0A387B482_9MICO</name>
<dbReference type="InterPro" id="IPR009959">
    <property type="entry name" value="Cyclase_SnoaL-like"/>
</dbReference>
<proteinExistence type="predicted"/>
<evidence type="ECO:0000313" key="1">
    <source>
        <dbReference type="EMBL" id="AYF97223.1"/>
    </source>
</evidence>
<dbReference type="OrthoDB" id="9182871at2"/>
<dbReference type="Proteomes" id="UP000278886">
    <property type="component" value="Chromosome"/>
</dbReference>